<sequence>MNSKLVSGNYDNFNYQTNIKNYQINFGENFQQQEDFQQSARNFTPYDFPRNIRSSQSAYRKKRFINNSNIDKNNNKVANQNSTKNLYLQENQDPLNFDNNNNNIAKSSQNFYQKQNFIDKIKIPQSVNHQQNFSQQILRQRFSAHPIRPTREFEKQHQQSQNQISYGNYVSHAPLIKQNLLTPQLQSNESQKSRQIQSSKLEKQQNMKIYSEINTEKLFFKDVINQKQQIEKPKSMLQIDKQANKKINQIIDNCVKDVNQIDKINLYQNKFKKFKKNEQQQLMEIKKNKELNFDEDKYQLQKDYQTQFITKTLNNNYFWKSSSKQMEKDEMYYDQLFSQTTSKKVQNQLEQQKDFQKHVQFKNEDGTKKVLIIHIFNLENAKRTGNIQHIYLDLPKVDEELLEQEEKRIKNKTHKGPKLNDLEFEKFKIQIIKQLKLNQNKQLYVYLGDGTMIQNHTQVPLLENVLYVGHQVVFKGLQNIFCSQQQKNVLYELIQNLQDKIQVIFNKEMRQKELQKYKKDKNYSSQYFKNGKFLTVEEYMENQINNQKKEKKLHLFDQFAYVNQRVQKQNEIENNYDPYLGIHTINNNKQLQAQVQNMERLLFLDISERFCKETKTAFNKQQLLEKFKKREQQIEVIKNLLLQDFFNNCNGIALSQFNSELLQNPQSDIEISDYIILEQKEINILYLLFKCLLEVCTHIHSQADIIKKGMNCSSFQFDMNSLAAKRQVDKSNLSEFLQNEQQNIMDYLCDYRKIINWKSTLDIINLIAFKSASQRTQILMTVADEDRSGTLDKEEVMDLCQLVMDKMINDEYQDIKKQLGKFYTEIFFSSMQDYAQALKNESSKEEKEPKLQQFEEISLNTVKKAALKGREESDLLCFFCGAAKIEDEEGNQVSVNKQNLINKQFQTSIQSQNAQLSSSNY</sequence>
<dbReference type="OMA" id="LEVCTHI"/>
<reference evidence="2 3" key="1">
    <citation type="journal article" date="2015" name="Sci. Rep.">
        <title>Genome of the facultative scuticociliatosis pathogen Pseudocohnilembus persalinus provides insight into its virulence through horizontal gene transfer.</title>
        <authorList>
            <person name="Xiong J."/>
            <person name="Wang G."/>
            <person name="Cheng J."/>
            <person name="Tian M."/>
            <person name="Pan X."/>
            <person name="Warren A."/>
            <person name="Jiang C."/>
            <person name="Yuan D."/>
            <person name="Miao W."/>
        </authorList>
    </citation>
    <scope>NUCLEOTIDE SEQUENCE [LARGE SCALE GENOMIC DNA]</scope>
    <source>
        <strain evidence="2">36N120E</strain>
    </source>
</reference>
<organism evidence="2 3">
    <name type="scientific">Pseudocohnilembus persalinus</name>
    <name type="common">Ciliate</name>
    <dbReference type="NCBI Taxonomy" id="266149"/>
    <lineage>
        <taxon>Eukaryota</taxon>
        <taxon>Sar</taxon>
        <taxon>Alveolata</taxon>
        <taxon>Ciliophora</taxon>
        <taxon>Intramacronucleata</taxon>
        <taxon>Oligohymenophorea</taxon>
        <taxon>Scuticociliatia</taxon>
        <taxon>Philasterida</taxon>
        <taxon>Pseudocohnilembidae</taxon>
        <taxon>Pseudocohnilembus</taxon>
    </lineage>
</organism>
<dbReference type="PROSITE" id="PS00018">
    <property type="entry name" value="EF_HAND_1"/>
    <property type="match status" value="1"/>
</dbReference>
<evidence type="ECO:0000313" key="3">
    <source>
        <dbReference type="Proteomes" id="UP000054937"/>
    </source>
</evidence>
<keyword evidence="3" id="KW-1185">Reference proteome</keyword>
<dbReference type="EMBL" id="LDAU01000183">
    <property type="protein sequence ID" value="KRX00658.1"/>
    <property type="molecule type" value="Genomic_DNA"/>
</dbReference>
<gene>
    <name evidence="2" type="ORF">PPERSA_00885</name>
</gene>
<dbReference type="GO" id="GO:0005509">
    <property type="term" value="F:calcium ion binding"/>
    <property type="evidence" value="ECO:0007669"/>
    <property type="project" value="InterPro"/>
</dbReference>
<dbReference type="Proteomes" id="UP000054937">
    <property type="component" value="Unassembled WGS sequence"/>
</dbReference>
<evidence type="ECO:0000313" key="2">
    <source>
        <dbReference type="EMBL" id="KRX00658.1"/>
    </source>
</evidence>
<comment type="caution">
    <text evidence="2">The sequence shown here is derived from an EMBL/GenBank/DDBJ whole genome shotgun (WGS) entry which is preliminary data.</text>
</comment>
<dbReference type="InParanoid" id="A0A0V0QEL9"/>
<accession>A0A0V0QEL9</accession>
<evidence type="ECO:0000259" key="1">
    <source>
        <dbReference type="PROSITE" id="PS50222"/>
    </source>
</evidence>
<dbReference type="InterPro" id="IPR002048">
    <property type="entry name" value="EF_hand_dom"/>
</dbReference>
<dbReference type="AlphaFoldDB" id="A0A0V0QEL9"/>
<name>A0A0V0QEL9_PSEPJ</name>
<dbReference type="PROSITE" id="PS50222">
    <property type="entry name" value="EF_HAND_2"/>
    <property type="match status" value="1"/>
</dbReference>
<feature type="domain" description="EF-hand" evidence="1">
    <location>
        <begin position="771"/>
        <end position="806"/>
    </location>
</feature>
<dbReference type="InterPro" id="IPR018247">
    <property type="entry name" value="EF_Hand_1_Ca_BS"/>
</dbReference>
<protein>
    <recommendedName>
        <fullName evidence="1">EF-hand domain-containing protein</fullName>
    </recommendedName>
</protein>
<proteinExistence type="predicted"/>